<feature type="transmembrane region" description="Helical" evidence="6">
    <location>
        <begin position="367"/>
        <end position="389"/>
    </location>
</feature>
<dbReference type="InterPro" id="IPR052159">
    <property type="entry name" value="Competence_DNA_uptake"/>
</dbReference>
<keyword evidence="2" id="KW-1003">Cell membrane</keyword>
<comment type="subcellular location">
    <subcellularLocation>
        <location evidence="1">Cell membrane</location>
        <topology evidence="1">Multi-pass membrane protein</topology>
    </subcellularLocation>
</comment>
<feature type="transmembrane region" description="Helical" evidence="6">
    <location>
        <begin position="337"/>
        <end position="355"/>
    </location>
</feature>
<evidence type="ECO:0000256" key="5">
    <source>
        <dbReference type="ARBA" id="ARBA00023136"/>
    </source>
</evidence>
<evidence type="ECO:0000256" key="1">
    <source>
        <dbReference type="ARBA" id="ARBA00004651"/>
    </source>
</evidence>
<keyword evidence="3 6" id="KW-0812">Transmembrane</keyword>
<evidence type="ECO:0000256" key="4">
    <source>
        <dbReference type="ARBA" id="ARBA00022989"/>
    </source>
</evidence>
<evidence type="ECO:0000313" key="8">
    <source>
        <dbReference type="EMBL" id="ULN53852.1"/>
    </source>
</evidence>
<feature type="transmembrane region" description="Helical" evidence="6">
    <location>
        <begin position="401"/>
        <end position="432"/>
    </location>
</feature>
<feature type="transmembrane region" description="Helical" evidence="6">
    <location>
        <begin position="20"/>
        <end position="52"/>
    </location>
</feature>
<dbReference type="InterPro" id="IPR004477">
    <property type="entry name" value="ComEC_N"/>
</dbReference>
<proteinExistence type="predicted"/>
<feature type="transmembrane region" description="Helical" evidence="6">
    <location>
        <begin position="439"/>
        <end position="457"/>
    </location>
</feature>
<feature type="transmembrane region" description="Helical" evidence="6">
    <location>
        <begin position="240"/>
        <end position="262"/>
    </location>
</feature>
<accession>A0ABY3U7X9</accession>
<evidence type="ECO:0000313" key="9">
    <source>
        <dbReference type="Proteomes" id="UP001055200"/>
    </source>
</evidence>
<evidence type="ECO:0000256" key="3">
    <source>
        <dbReference type="ARBA" id="ARBA00022692"/>
    </source>
</evidence>
<dbReference type="Pfam" id="PF03772">
    <property type="entry name" value="Competence"/>
    <property type="match status" value="1"/>
</dbReference>
<dbReference type="PANTHER" id="PTHR30619:SF7">
    <property type="entry name" value="BETA-LACTAMASE DOMAIN PROTEIN"/>
    <property type="match status" value="1"/>
</dbReference>
<name>A0ABY3U7X9_9MYCO</name>
<evidence type="ECO:0000256" key="2">
    <source>
        <dbReference type="ARBA" id="ARBA00022475"/>
    </source>
</evidence>
<feature type="transmembrane region" description="Helical" evidence="6">
    <location>
        <begin position="64"/>
        <end position="84"/>
    </location>
</feature>
<feature type="transmembrane region" description="Helical" evidence="6">
    <location>
        <begin position="269"/>
        <end position="285"/>
    </location>
</feature>
<dbReference type="PANTHER" id="PTHR30619">
    <property type="entry name" value="DNA INTERNALIZATION/COMPETENCE PROTEIN COMEC/REC2"/>
    <property type="match status" value="1"/>
</dbReference>
<gene>
    <name evidence="8" type="ORF">MIU77_06030</name>
</gene>
<protein>
    <submittedName>
        <fullName evidence="8">ComEC/Rec2 family competence protein</fullName>
    </submittedName>
</protein>
<keyword evidence="9" id="KW-1185">Reference proteome</keyword>
<dbReference type="Proteomes" id="UP001055200">
    <property type="component" value="Chromosome"/>
</dbReference>
<evidence type="ECO:0000256" key="6">
    <source>
        <dbReference type="SAM" id="Phobius"/>
    </source>
</evidence>
<evidence type="ECO:0000259" key="7">
    <source>
        <dbReference type="Pfam" id="PF03772"/>
    </source>
</evidence>
<dbReference type="RefSeq" id="WP_240172096.1">
    <property type="nucleotide sequence ID" value="NZ_CP092365.1"/>
</dbReference>
<feature type="domain" description="ComEC/Rec2-related protein" evidence="7">
    <location>
        <begin position="219"/>
        <end position="483"/>
    </location>
</feature>
<dbReference type="NCBIfam" id="TIGR00360">
    <property type="entry name" value="ComEC_N-term"/>
    <property type="match status" value="1"/>
</dbReference>
<organism evidence="8 9">
    <name type="scientific">Mycolicibacillus parakoreensis</name>
    <dbReference type="NCBI Taxonomy" id="1069221"/>
    <lineage>
        <taxon>Bacteria</taxon>
        <taxon>Bacillati</taxon>
        <taxon>Actinomycetota</taxon>
        <taxon>Actinomycetes</taxon>
        <taxon>Mycobacteriales</taxon>
        <taxon>Mycobacteriaceae</taxon>
        <taxon>Mycolicibacillus</taxon>
    </lineage>
</organism>
<feature type="transmembrane region" description="Helical" evidence="6">
    <location>
        <begin position="463"/>
        <end position="480"/>
    </location>
</feature>
<reference evidence="8" key="1">
    <citation type="submission" date="2022-08" db="EMBL/GenBank/DDBJ databases">
        <title>Complete genome sequence of 14 non-tuberculosis mycobacteria type-strains.</title>
        <authorList>
            <person name="Igarashi Y."/>
            <person name="Osugi A."/>
            <person name="Mitarai S."/>
        </authorList>
    </citation>
    <scope>NUCLEOTIDE SEQUENCE</scope>
    <source>
        <strain evidence="8">DSM 45575</strain>
    </source>
</reference>
<feature type="transmembrane region" description="Helical" evidence="6">
    <location>
        <begin position="487"/>
        <end position="505"/>
    </location>
</feature>
<sequence length="507" mass="50446">MTPPGVVDDADPLDLRLVPAALTAWLVSVLGILWPATAGPVVAIAGCTAAAAPAARRFGVPRPLVTGAWAIAVVAVGFGVTVGLRSEAVAHHPLTAAQGATVAVTVTPTESPVPAGSTRVMFRATLRTLAGQRAFGRVVVFAAGAEFDAVMVGRPISFRARVGRPHRRDLSVAVLTATGSPVAGRAGPVARAAHAVRHRFIDTARQVLPAEQAALLPGLVLGDTTAVPPPTAREFRAAGLTHLMAVSGANVTIVCGAVLLSARLVGPRGAVGLAAVALVGFVIVVQPTASVLRAAVMGAIALAGVVSARQRQAIPSLAAAVLTLLAVAPQLAVDVGFVLSVTATAALVVVAPRWSRRLVGRGWPKPVADATAIALAAHLVTAPLIAGISGRVSVVAAGANLAVAALIAPVTVLGSAAAVLCGPCPTAAAVLIRFTGPEVFWVGAVAHTAGGLAGATLPVPDGTAGALTVAAVSAALLVGWRWRWGRAAVGVGVLAVVAWSLAGLLDG</sequence>
<keyword evidence="5 6" id="KW-0472">Membrane</keyword>
<dbReference type="EMBL" id="CP092365">
    <property type="protein sequence ID" value="ULN53852.1"/>
    <property type="molecule type" value="Genomic_DNA"/>
</dbReference>
<keyword evidence="4 6" id="KW-1133">Transmembrane helix</keyword>